<dbReference type="OrthoDB" id="9775106at2"/>
<organism evidence="1 2">
    <name type="scientific">Capsulimonas corticalis</name>
    <dbReference type="NCBI Taxonomy" id="2219043"/>
    <lineage>
        <taxon>Bacteria</taxon>
        <taxon>Bacillati</taxon>
        <taxon>Armatimonadota</taxon>
        <taxon>Armatimonadia</taxon>
        <taxon>Capsulimonadales</taxon>
        <taxon>Capsulimonadaceae</taxon>
        <taxon>Capsulimonas</taxon>
    </lineage>
</organism>
<dbReference type="AlphaFoldDB" id="A0A402D6D5"/>
<reference evidence="1 2" key="1">
    <citation type="journal article" date="2019" name="Int. J. Syst. Evol. Microbiol.">
        <title>Capsulimonas corticalis gen. nov., sp. nov., an aerobic capsulated bacterium, of a novel bacterial order, Capsulimonadales ord. nov., of the class Armatimonadia of the phylum Armatimonadetes.</title>
        <authorList>
            <person name="Li J."/>
            <person name="Kudo C."/>
            <person name="Tonouchi A."/>
        </authorList>
    </citation>
    <scope>NUCLEOTIDE SEQUENCE [LARGE SCALE GENOMIC DNA]</scope>
    <source>
        <strain evidence="1 2">AX-7</strain>
    </source>
</reference>
<dbReference type="SMART" id="SM00354">
    <property type="entry name" value="HTH_LACI"/>
    <property type="match status" value="1"/>
</dbReference>
<dbReference type="CDD" id="cd06267">
    <property type="entry name" value="PBP1_LacI_sugar_binding-like"/>
    <property type="match status" value="1"/>
</dbReference>
<accession>A0A402D6D5</accession>
<keyword evidence="2" id="KW-1185">Reference proteome</keyword>
<dbReference type="Proteomes" id="UP000287394">
    <property type="component" value="Chromosome"/>
</dbReference>
<dbReference type="SUPFAM" id="SSF53822">
    <property type="entry name" value="Periplasmic binding protein-like I"/>
    <property type="match status" value="1"/>
</dbReference>
<dbReference type="Pfam" id="PF00356">
    <property type="entry name" value="LacI"/>
    <property type="match status" value="1"/>
</dbReference>
<sequence length="327" mass="34527">MNIIEFAKALNLSIGTVSRALNDRAQVSPKTRQFVLEKAEELGYVPNSNARSLVTGRNLMIRLVCSHLLSDLYLVELARGVEEVAGAHGYDLLLHLGTRRPNAAMGHGVDGLIVVAGQETTVEDLRRLTLHGRTPTVVIAGSEPLDFPEASYVCLDTFPGVREALAKLAALGHRRVGYIGSGQPGHVLSDAFPALMAEAGLTWYPELAREAGVTPDDGRLAALDLLTLMAPPTAIFARTDILASGAVQAVTQLGKTVPTDVSVIGHDNIEAAALVNPPLTTVAINIPNIADLAVRSLLAMIADKAAPTVQTVGTHLIERRSCGPAPA</sequence>
<dbReference type="EMBL" id="AP025739">
    <property type="protein sequence ID" value="BDI32075.1"/>
    <property type="molecule type" value="Genomic_DNA"/>
</dbReference>
<dbReference type="KEGG" id="ccot:CCAX7_41260"/>
<dbReference type="CDD" id="cd01392">
    <property type="entry name" value="HTH_LacI"/>
    <property type="match status" value="1"/>
</dbReference>
<name>A0A402D6D5_9BACT</name>
<dbReference type="PANTHER" id="PTHR30146">
    <property type="entry name" value="LACI-RELATED TRANSCRIPTIONAL REPRESSOR"/>
    <property type="match status" value="1"/>
</dbReference>
<dbReference type="InterPro" id="IPR000843">
    <property type="entry name" value="HTH_LacI"/>
</dbReference>
<protein>
    <submittedName>
        <fullName evidence="1">LacI family transcriptional regulator</fullName>
    </submittedName>
</protein>
<dbReference type="InterPro" id="IPR010982">
    <property type="entry name" value="Lambda_DNA-bd_dom_sf"/>
</dbReference>
<proteinExistence type="predicted"/>
<evidence type="ECO:0000313" key="1">
    <source>
        <dbReference type="EMBL" id="BDI32075.1"/>
    </source>
</evidence>
<gene>
    <name evidence="1" type="ORF">CCAX7_41260</name>
</gene>
<dbReference type="GO" id="GO:0003700">
    <property type="term" value="F:DNA-binding transcription factor activity"/>
    <property type="evidence" value="ECO:0007669"/>
    <property type="project" value="TreeGrafter"/>
</dbReference>
<dbReference type="InterPro" id="IPR028082">
    <property type="entry name" value="Peripla_BP_I"/>
</dbReference>
<dbReference type="Gene3D" id="1.10.260.40">
    <property type="entry name" value="lambda repressor-like DNA-binding domains"/>
    <property type="match status" value="1"/>
</dbReference>
<dbReference type="PANTHER" id="PTHR30146:SF155">
    <property type="entry name" value="ALANINE RACEMASE"/>
    <property type="match status" value="1"/>
</dbReference>
<dbReference type="SUPFAM" id="SSF47413">
    <property type="entry name" value="lambda repressor-like DNA-binding domains"/>
    <property type="match status" value="1"/>
</dbReference>
<dbReference type="InterPro" id="IPR046335">
    <property type="entry name" value="LacI/GalR-like_sensor"/>
</dbReference>
<dbReference type="RefSeq" id="WP_119324967.1">
    <property type="nucleotide sequence ID" value="NZ_AP025739.1"/>
</dbReference>
<evidence type="ECO:0000313" key="2">
    <source>
        <dbReference type="Proteomes" id="UP000287394"/>
    </source>
</evidence>
<dbReference type="PROSITE" id="PS50932">
    <property type="entry name" value="HTH_LACI_2"/>
    <property type="match status" value="1"/>
</dbReference>
<dbReference type="Pfam" id="PF13377">
    <property type="entry name" value="Peripla_BP_3"/>
    <property type="match status" value="1"/>
</dbReference>
<dbReference type="GO" id="GO:0000976">
    <property type="term" value="F:transcription cis-regulatory region binding"/>
    <property type="evidence" value="ECO:0007669"/>
    <property type="project" value="TreeGrafter"/>
</dbReference>
<dbReference type="Gene3D" id="3.40.50.2300">
    <property type="match status" value="2"/>
</dbReference>